<dbReference type="Proteomes" id="UP001501153">
    <property type="component" value="Unassembled WGS sequence"/>
</dbReference>
<reference evidence="4" key="1">
    <citation type="journal article" date="2019" name="Int. J. Syst. Evol. Microbiol.">
        <title>The Global Catalogue of Microorganisms (GCM) 10K type strain sequencing project: providing services to taxonomists for standard genome sequencing and annotation.</title>
        <authorList>
            <consortium name="The Broad Institute Genomics Platform"/>
            <consortium name="The Broad Institute Genome Sequencing Center for Infectious Disease"/>
            <person name="Wu L."/>
            <person name="Ma J."/>
        </authorList>
    </citation>
    <scope>NUCLEOTIDE SEQUENCE [LARGE SCALE GENOMIC DNA]</scope>
    <source>
        <strain evidence="4">JCM 17923</strain>
    </source>
</reference>
<proteinExistence type="predicted"/>
<name>A0ABP8I561_9BACT</name>
<comment type="caution">
    <text evidence="3">The sequence shown here is derived from an EMBL/GenBank/DDBJ whole genome shotgun (WGS) entry which is preliminary data.</text>
</comment>
<organism evidence="3 4">
    <name type="scientific">Hymenobacter saemangeumensis</name>
    <dbReference type="NCBI Taxonomy" id="1084522"/>
    <lineage>
        <taxon>Bacteria</taxon>
        <taxon>Pseudomonadati</taxon>
        <taxon>Bacteroidota</taxon>
        <taxon>Cytophagia</taxon>
        <taxon>Cytophagales</taxon>
        <taxon>Hymenobacteraceae</taxon>
        <taxon>Hymenobacter</taxon>
    </lineage>
</organism>
<keyword evidence="4" id="KW-1185">Reference proteome</keyword>
<gene>
    <name evidence="3" type="ORF">GCM10023185_10450</name>
</gene>
<protein>
    <recommendedName>
        <fullName evidence="2">DUF4476 domain-containing protein</fullName>
    </recommendedName>
</protein>
<keyword evidence="1" id="KW-0732">Signal</keyword>
<feature type="signal peptide" evidence="1">
    <location>
        <begin position="1"/>
        <end position="21"/>
    </location>
</feature>
<evidence type="ECO:0000313" key="4">
    <source>
        <dbReference type="Proteomes" id="UP001501153"/>
    </source>
</evidence>
<evidence type="ECO:0000259" key="2">
    <source>
        <dbReference type="Pfam" id="PF14771"/>
    </source>
</evidence>
<dbReference type="EMBL" id="BAABGZ010000013">
    <property type="protein sequence ID" value="GAA4351633.1"/>
    <property type="molecule type" value="Genomic_DNA"/>
</dbReference>
<evidence type="ECO:0000256" key="1">
    <source>
        <dbReference type="SAM" id="SignalP"/>
    </source>
</evidence>
<accession>A0ABP8I561</accession>
<feature type="domain" description="DUF4476" evidence="2">
    <location>
        <begin position="179"/>
        <end position="266"/>
    </location>
</feature>
<evidence type="ECO:0000313" key="3">
    <source>
        <dbReference type="EMBL" id="GAA4351633.1"/>
    </source>
</evidence>
<dbReference type="Pfam" id="PF14771">
    <property type="entry name" value="DUF4476"/>
    <property type="match status" value="1"/>
</dbReference>
<dbReference type="InterPro" id="IPR028011">
    <property type="entry name" value="DUF4476"/>
</dbReference>
<sequence length="272" mass="29417">MNKAFLLALSLFFAVLSPGLAAPLANASFSGERGLAFTLVLDGRPLTRGLAREVYVDRLVPGLHWADFTIPAPRGGVVRFRSRVWLEPGLETNFLLQMRPGRPPFLRQIGALALYGPGPGAYPGGGYHNGAGPYGQGGYNNGGYAQGGQYDDDYDNNGGYSNGGAGYYPGSAVSSYRSMAPQDVDALIQAVRQRPFESAKLSLAKDALSQSSLSAVDLKRLLRSFDFESSRVELAKYAHSHVYDPQNFYRVYEGFDFDASVREVQRAVGGGQ</sequence>
<dbReference type="RefSeq" id="WP_345234503.1">
    <property type="nucleotide sequence ID" value="NZ_BAABGZ010000013.1"/>
</dbReference>
<feature type="chain" id="PRO_5046847740" description="DUF4476 domain-containing protein" evidence="1">
    <location>
        <begin position="22"/>
        <end position="272"/>
    </location>
</feature>